<organism evidence="2 3">
    <name type="scientific">Stylosanthes scabra</name>
    <dbReference type="NCBI Taxonomy" id="79078"/>
    <lineage>
        <taxon>Eukaryota</taxon>
        <taxon>Viridiplantae</taxon>
        <taxon>Streptophyta</taxon>
        <taxon>Embryophyta</taxon>
        <taxon>Tracheophyta</taxon>
        <taxon>Spermatophyta</taxon>
        <taxon>Magnoliopsida</taxon>
        <taxon>eudicotyledons</taxon>
        <taxon>Gunneridae</taxon>
        <taxon>Pentapetalae</taxon>
        <taxon>rosids</taxon>
        <taxon>fabids</taxon>
        <taxon>Fabales</taxon>
        <taxon>Fabaceae</taxon>
        <taxon>Papilionoideae</taxon>
        <taxon>50 kb inversion clade</taxon>
        <taxon>dalbergioids sensu lato</taxon>
        <taxon>Dalbergieae</taxon>
        <taxon>Pterocarpus clade</taxon>
        <taxon>Stylosanthes</taxon>
    </lineage>
</organism>
<comment type="caution">
    <text evidence="2">The sequence shown here is derived from an EMBL/GenBank/DDBJ whole genome shotgun (WGS) entry which is preliminary data.</text>
</comment>
<keyword evidence="3" id="KW-1185">Reference proteome</keyword>
<proteinExistence type="predicted"/>
<reference evidence="2 3" key="1">
    <citation type="journal article" date="2023" name="Plants (Basel)">
        <title>Bridging the Gap: Combining Genomics and Transcriptomics Approaches to Understand Stylosanthes scabra, an Orphan Legume from the Brazilian Caatinga.</title>
        <authorList>
            <person name="Ferreira-Neto J.R.C."/>
            <person name="da Silva M.D."/>
            <person name="Binneck E."/>
            <person name="de Melo N.F."/>
            <person name="da Silva R.H."/>
            <person name="de Melo A.L.T.M."/>
            <person name="Pandolfi V."/>
            <person name="Bustamante F.O."/>
            <person name="Brasileiro-Vidal A.C."/>
            <person name="Benko-Iseppon A.M."/>
        </authorList>
    </citation>
    <scope>NUCLEOTIDE SEQUENCE [LARGE SCALE GENOMIC DNA]</scope>
    <source>
        <tissue evidence="2">Leaves</tissue>
    </source>
</reference>
<sequence>MLDEVIEYKVSFTCARILIDSYQWEPIRAFQGEDCLQRRKQEGVLRVNRKDRKLRLYFESPSLLGKAVGETQFDVFLKEFGKKIYSCQAYPTIMHEKSLCYKGAVEEREVERSGTNVVLESVEGLCLIEINLMMMAIKNKGKKGEIRRSEVGLLVRHSLEEGSIRHGGESGQRNIETEGESGSSERAQNMKGGVEGELGSRRGVSGS</sequence>
<accession>A0ABU6W6X4</accession>
<evidence type="ECO:0000313" key="3">
    <source>
        <dbReference type="Proteomes" id="UP001341840"/>
    </source>
</evidence>
<protein>
    <submittedName>
        <fullName evidence="2">Uncharacterized protein</fullName>
    </submittedName>
</protein>
<evidence type="ECO:0000256" key="1">
    <source>
        <dbReference type="SAM" id="MobiDB-lite"/>
    </source>
</evidence>
<dbReference type="EMBL" id="JASCZI010181270">
    <property type="protein sequence ID" value="MED6180551.1"/>
    <property type="molecule type" value="Genomic_DNA"/>
</dbReference>
<evidence type="ECO:0000313" key="2">
    <source>
        <dbReference type="EMBL" id="MED6180551.1"/>
    </source>
</evidence>
<dbReference type="Proteomes" id="UP001341840">
    <property type="component" value="Unassembled WGS sequence"/>
</dbReference>
<feature type="region of interest" description="Disordered" evidence="1">
    <location>
        <begin position="162"/>
        <end position="207"/>
    </location>
</feature>
<gene>
    <name evidence="2" type="ORF">PIB30_011314</name>
</gene>
<name>A0ABU6W6X4_9FABA</name>